<accession>A0ABT7CU44</accession>
<comment type="caution">
    <text evidence="2">The sequence shown here is derived from an EMBL/GenBank/DDBJ whole genome shotgun (WGS) entry which is preliminary data.</text>
</comment>
<keyword evidence="3" id="KW-1185">Reference proteome</keyword>
<feature type="signal peptide" evidence="1">
    <location>
        <begin position="1"/>
        <end position="21"/>
    </location>
</feature>
<feature type="chain" id="PRO_5047531584" description="Sugar-binding protein" evidence="1">
    <location>
        <begin position="22"/>
        <end position="329"/>
    </location>
</feature>
<keyword evidence="1" id="KW-0732">Signal</keyword>
<reference evidence="2 3" key="1">
    <citation type="submission" date="2023-05" db="EMBL/GenBank/DDBJ databases">
        <authorList>
            <person name="Zhang X."/>
        </authorList>
    </citation>
    <scope>NUCLEOTIDE SEQUENCE [LARGE SCALE GENOMIC DNA]</scope>
    <source>
        <strain evidence="2 3">DM2B3-1</strain>
    </source>
</reference>
<gene>
    <name evidence="2" type="ORF">QNI19_26235</name>
</gene>
<protein>
    <recommendedName>
        <fullName evidence="4">Sugar-binding protein</fullName>
    </recommendedName>
</protein>
<dbReference type="Proteomes" id="UP001228581">
    <property type="component" value="Unassembled WGS sequence"/>
</dbReference>
<dbReference type="RefSeq" id="WP_314001288.1">
    <property type="nucleotide sequence ID" value="NZ_JASJOT010000022.1"/>
</dbReference>
<proteinExistence type="predicted"/>
<dbReference type="EMBL" id="JASJOT010000022">
    <property type="protein sequence ID" value="MDJ1496462.1"/>
    <property type="molecule type" value="Genomic_DNA"/>
</dbReference>
<evidence type="ECO:0000256" key="1">
    <source>
        <dbReference type="SAM" id="SignalP"/>
    </source>
</evidence>
<dbReference type="PROSITE" id="PS51257">
    <property type="entry name" value="PROKAR_LIPOPROTEIN"/>
    <property type="match status" value="1"/>
</dbReference>
<name>A0ABT7CU44_9BACT</name>
<evidence type="ECO:0008006" key="4">
    <source>
        <dbReference type="Google" id="ProtNLM"/>
    </source>
</evidence>
<evidence type="ECO:0000313" key="2">
    <source>
        <dbReference type="EMBL" id="MDJ1496462.1"/>
    </source>
</evidence>
<sequence length="329" mass="37721">MMFKRLLPFLLTGLVLITACKSDNDETPTPQKTCRLTDSQSITLYPNGSKDTVTSHYEYNNQGSMISVKQVSSGGTTTNGIYTYDSRGFLSGLKTTTDGNNTSLSTVTYTYVQDKLSRTFTVYESATEQYTSDYNYNTDGKMTYMVWQGKYFSNGVTTLTYKDSILNLYTDRKLTGYIEYRERDQFAYTTRYTVETDADGHILSESTGQDGEVRYQYNADGELIKQDSYYNNKLIAYTEYEYDTKKDIGSLTTPIPNGHIANMYGINVHNILKYVYYSDTNPAQTLQQSSSYLYEYEYNEQGYPTKKIQKYTYNGQTRITTTTYNITCQ</sequence>
<organism evidence="2 3">
    <name type="scientific">Xanthocytophaga flava</name>
    <dbReference type="NCBI Taxonomy" id="3048013"/>
    <lineage>
        <taxon>Bacteria</taxon>
        <taxon>Pseudomonadati</taxon>
        <taxon>Bacteroidota</taxon>
        <taxon>Cytophagia</taxon>
        <taxon>Cytophagales</taxon>
        <taxon>Rhodocytophagaceae</taxon>
        <taxon>Xanthocytophaga</taxon>
    </lineage>
</organism>
<evidence type="ECO:0000313" key="3">
    <source>
        <dbReference type="Proteomes" id="UP001228581"/>
    </source>
</evidence>